<keyword evidence="8" id="KW-1185">Reference proteome</keyword>
<feature type="region of interest" description="Disordered" evidence="3">
    <location>
        <begin position="241"/>
        <end position="318"/>
    </location>
</feature>
<evidence type="ECO:0000256" key="4">
    <source>
        <dbReference type="SAM" id="Phobius"/>
    </source>
</evidence>
<dbReference type="AlphaFoldDB" id="A0A6A5CGU0"/>
<organism evidence="7 8">
    <name type="scientific">Naegleria fowleri</name>
    <name type="common">Brain eating amoeba</name>
    <dbReference type="NCBI Taxonomy" id="5763"/>
    <lineage>
        <taxon>Eukaryota</taxon>
        <taxon>Discoba</taxon>
        <taxon>Heterolobosea</taxon>
        <taxon>Tetramitia</taxon>
        <taxon>Eutetramitia</taxon>
        <taxon>Vahlkampfiidae</taxon>
        <taxon>Naegleria</taxon>
    </lineage>
</organism>
<dbReference type="InterPro" id="IPR005467">
    <property type="entry name" value="His_kinase_dom"/>
</dbReference>
<feature type="compositionally biased region" description="Polar residues" evidence="3">
    <location>
        <begin position="241"/>
        <end position="263"/>
    </location>
</feature>
<evidence type="ECO:0000259" key="5">
    <source>
        <dbReference type="PROSITE" id="PS50109"/>
    </source>
</evidence>
<dbReference type="Proteomes" id="UP000444721">
    <property type="component" value="Unassembled WGS sequence"/>
</dbReference>
<dbReference type="InterPro" id="IPR003594">
    <property type="entry name" value="HATPase_dom"/>
</dbReference>
<reference evidence="7 8" key="1">
    <citation type="journal article" date="2019" name="Sci. Rep.">
        <title>Nanopore sequencing improves the draft genome of the human pathogenic amoeba Naegleria fowleri.</title>
        <authorList>
            <person name="Liechti N."/>
            <person name="Schurch N."/>
            <person name="Bruggmann R."/>
            <person name="Wittwer M."/>
        </authorList>
    </citation>
    <scope>NUCLEOTIDE SEQUENCE [LARGE SCALE GENOMIC DNA]</scope>
    <source>
        <strain evidence="7 8">ATCC 30894</strain>
    </source>
</reference>
<dbReference type="Pfam" id="PF02518">
    <property type="entry name" value="HATPase_c"/>
    <property type="match status" value="1"/>
</dbReference>
<dbReference type="SMART" id="SM00448">
    <property type="entry name" value="REC"/>
    <property type="match status" value="1"/>
</dbReference>
<dbReference type="SUPFAM" id="SSF55874">
    <property type="entry name" value="ATPase domain of HSP90 chaperone/DNA topoisomerase II/histidine kinase"/>
    <property type="match status" value="1"/>
</dbReference>
<dbReference type="Pfam" id="PF00512">
    <property type="entry name" value="HisKA"/>
    <property type="match status" value="1"/>
</dbReference>
<keyword evidence="4" id="KW-0472">Membrane</keyword>
<dbReference type="VEuPathDB" id="AmoebaDB:NfTy_001000"/>
<dbReference type="SMART" id="SM00388">
    <property type="entry name" value="HisKA"/>
    <property type="match status" value="1"/>
</dbReference>
<keyword evidence="4" id="KW-1133">Transmembrane helix</keyword>
<dbReference type="SMART" id="SM00387">
    <property type="entry name" value="HATPase_c"/>
    <property type="match status" value="1"/>
</dbReference>
<dbReference type="CDD" id="cd00082">
    <property type="entry name" value="HisKA"/>
    <property type="match status" value="1"/>
</dbReference>
<comment type="caution">
    <text evidence="7">The sequence shown here is derived from an EMBL/GenBank/DDBJ whole genome shotgun (WGS) entry which is preliminary data.</text>
</comment>
<evidence type="ECO:0008006" key="9">
    <source>
        <dbReference type="Google" id="ProtNLM"/>
    </source>
</evidence>
<dbReference type="PROSITE" id="PS50110">
    <property type="entry name" value="RESPONSE_REGULATORY"/>
    <property type="match status" value="1"/>
</dbReference>
<dbReference type="SUPFAM" id="SSF52172">
    <property type="entry name" value="CheY-like"/>
    <property type="match status" value="1"/>
</dbReference>
<gene>
    <name evidence="7" type="ORF">FDP41_000418</name>
</gene>
<dbReference type="Pfam" id="PF00072">
    <property type="entry name" value="Response_reg"/>
    <property type="match status" value="1"/>
</dbReference>
<dbReference type="PANTHER" id="PTHR43719">
    <property type="entry name" value="TWO-COMPONENT HISTIDINE KINASE"/>
    <property type="match status" value="1"/>
</dbReference>
<dbReference type="VEuPathDB" id="AmoebaDB:NF0005770"/>
<accession>A0A6A5CGU0</accession>
<feature type="transmembrane region" description="Helical" evidence="4">
    <location>
        <begin position="451"/>
        <end position="471"/>
    </location>
</feature>
<dbReference type="VEuPathDB" id="AmoebaDB:FDP41_000418"/>
<dbReference type="EMBL" id="VFQX01000002">
    <property type="protein sequence ID" value="KAF0984519.1"/>
    <property type="molecule type" value="Genomic_DNA"/>
</dbReference>
<evidence type="ECO:0000313" key="8">
    <source>
        <dbReference type="Proteomes" id="UP000444721"/>
    </source>
</evidence>
<feature type="region of interest" description="Disordered" evidence="3">
    <location>
        <begin position="169"/>
        <end position="188"/>
    </location>
</feature>
<dbReference type="InterPro" id="IPR036890">
    <property type="entry name" value="HATPase_C_sf"/>
</dbReference>
<dbReference type="Gene3D" id="1.10.287.130">
    <property type="match status" value="1"/>
</dbReference>
<dbReference type="InterPro" id="IPR050956">
    <property type="entry name" value="2C_system_His_kinase"/>
</dbReference>
<dbReference type="InterPro" id="IPR001789">
    <property type="entry name" value="Sig_transdc_resp-reg_receiver"/>
</dbReference>
<dbReference type="PANTHER" id="PTHR43719:SF28">
    <property type="entry name" value="PEROXIDE STRESS-ACTIVATED HISTIDINE KINASE MAK1-RELATED"/>
    <property type="match status" value="1"/>
</dbReference>
<evidence type="ECO:0000256" key="2">
    <source>
        <dbReference type="PROSITE-ProRule" id="PRU00169"/>
    </source>
</evidence>
<dbReference type="SUPFAM" id="SSF47384">
    <property type="entry name" value="Homodimeric domain of signal transducing histidine kinase"/>
    <property type="match status" value="1"/>
</dbReference>
<dbReference type="RefSeq" id="XP_044569232.1">
    <property type="nucleotide sequence ID" value="XM_044707566.1"/>
</dbReference>
<dbReference type="GeneID" id="68107636"/>
<dbReference type="CDD" id="cd17546">
    <property type="entry name" value="REC_hyHK_CKI1_RcsC-like"/>
    <property type="match status" value="1"/>
</dbReference>
<keyword evidence="1 2" id="KW-0597">Phosphoprotein</keyword>
<evidence type="ECO:0000259" key="6">
    <source>
        <dbReference type="PROSITE" id="PS50110"/>
    </source>
</evidence>
<dbReference type="InterPro" id="IPR011006">
    <property type="entry name" value="CheY-like_superfamily"/>
</dbReference>
<feature type="modified residue" description="4-aspartylphosphate" evidence="2">
    <location>
        <position position="1097"/>
    </location>
</feature>
<dbReference type="InterPro" id="IPR003661">
    <property type="entry name" value="HisK_dim/P_dom"/>
</dbReference>
<name>A0A6A5CGU0_NAEFO</name>
<feature type="transmembrane region" description="Helical" evidence="4">
    <location>
        <begin position="477"/>
        <end position="493"/>
    </location>
</feature>
<dbReference type="InterPro" id="IPR036097">
    <property type="entry name" value="HisK_dim/P_sf"/>
</dbReference>
<protein>
    <recommendedName>
        <fullName evidence="9">Histidine kinase</fullName>
    </recommendedName>
</protein>
<feature type="domain" description="Histidine kinase" evidence="5">
    <location>
        <begin position="589"/>
        <end position="868"/>
    </location>
</feature>
<evidence type="ECO:0000313" key="7">
    <source>
        <dbReference type="EMBL" id="KAF0984519.1"/>
    </source>
</evidence>
<dbReference type="PRINTS" id="PR00344">
    <property type="entry name" value="BCTRLSENSOR"/>
</dbReference>
<feature type="transmembrane region" description="Helical" evidence="4">
    <location>
        <begin position="500"/>
        <end position="520"/>
    </location>
</feature>
<dbReference type="GO" id="GO:0000155">
    <property type="term" value="F:phosphorelay sensor kinase activity"/>
    <property type="evidence" value="ECO:0007669"/>
    <property type="project" value="InterPro"/>
</dbReference>
<dbReference type="PROSITE" id="PS50109">
    <property type="entry name" value="HIS_KIN"/>
    <property type="match status" value="1"/>
</dbReference>
<dbReference type="Gene3D" id="3.40.50.2300">
    <property type="match status" value="1"/>
</dbReference>
<sequence length="1166" mass="130942">MFNSKTGVEENPPQPPPTTTTRVRSPLDSLSTEPSALLLGSMASRDNLSSESSQCCSPSSLSSSYIISTTPPPSSSSLPGTISVFPSVCSEHQEDDPLDPLRQQQIRKNRSRTNSISFVPPSSSEFLNSTHMSVMQHSLRSSAKTTPNSSLALNLSIVDPNLFLNQNYPSPRSSCSSRASSPSTTTSSAMSIRTLLEDVTTCVDTDAIPLNVHAAKRVDNLVEDHQFYHTQQLATARLSTPPSLLSHASGTTQPFTSNDIESVSTHHHSNSASTMNGSSSSSSIYSDTPALHLSCGSVNPTSTRHSHDESSLTTTSNTNHSFTSLLEKLVLYTATIFSSLLPPKMLSLLREESQSPSSPEVHSENRMQSLQDDESLIIKFKSRHEELAKNNPKLMICIAVLLLYMTYFFIDPTTHSYVIFWLGFVVEMSMNITVDHILCTTQTRSIFKLELINMCRMFFSFAARLLVQLYYGPFFPFWILQSFPIIIVVNIFYYRREFSIINVAINMVGTCVSMHVAALWEFQKTNDEFIFYATKTKILETMGLQFILFATSYQFSYMMERQGDENTKKQLEILKQQIVNTSKTKFIGKLSHEARNPLQGILSSVQLLQNEINTYENQVFSQALKETLDDIYYNSTLLLHIFSTSLQLTNLELGSIKLNEQKFSLLECLENMVSVFFRAADEKGISIGSCYNFNSLSKYNFLGDQPRVAQILMNIISNAVKFTEKGMVFLSCDICTKSELNQLKIREDPEYSYVKIICEDTGIGMSKNTQQNLFKKPFHRIDADTVNSAIHGNVENFNPIFEQYFVNSLSRNSDIVIDDKSGSQNEGSTRGFGISISKSLLDLMGGKIFVSSELGRGTKVTIILPLKNLPLSEQVDAITSDFEYNSDNRSISACSKELHEAVHYCIPDFYVLDSNPLTPVILKPYLSFIFPSSKILITDNAEEIKDKLTSEQKFSTIIYNQAVCDSRAFEPVANDCVLIPMNNRGRYTEHRYLSRPIRFKDLLEVLLFYVKSRPVELTLMNTFEKSSSNLSQNDDDIPQEPVQKAALVVEDNDINRKVLAKMLRVIGFKKVDCCENGLDGVEKFKQNQNQYGLILMDLLMPVMNGKEACCMISQLQNDSSIKTPVIAVTANIWETKEQLLSQGFSDVLYKPITLENLKNRLSEFIQ</sequence>
<feature type="region of interest" description="Disordered" evidence="3">
    <location>
        <begin position="1"/>
        <end position="55"/>
    </location>
</feature>
<feature type="domain" description="Response regulatory" evidence="6">
    <location>
        <begin position="1045"/>
        <end position="1165"/>
    </location>
</feature>
<dbReference type="OrthoDB" id="10266508at2759"/>
<dbReference type="InterPro" id="IPR004358">
    <property type="entry name" value="Sig_transdc_His_kin-like_C"/>
</dbReference>
<dbReference type="Gene3D" id="3.30.565.10">
    <property type="entry name" value="Histidine kinase-like ATPase, C-terminal domain"/>
    <property type="match status" value="1"/>
</dbReference>
<evidence type="ECO:0000256" key="1">
    <source>
        <dbReference type="ARBA" id="ARBA00022553"/>
    </source>
</evidence>
<feature type="compositionally biased region" description="Low complexity" evidence="3">
    <location>
        <begin position="270"/>
        <end position="286"/>
    </location>
</feature>
<proteinExistence type="predicted"/>
<keyword evidence="4" id="KW-0812">Transmembrane</keyword>
<evidence type="ECO:0000256" key="3">
    <source>
        <dbReference type="SAM" id="MobiDB-lite"/>
    </source>
</evidence>